<dbReference type="ExpressionAtlas" id="I1HE20">
    <property type="expression patterns" value="baseline"/>
</dbReference>
<dbReference type="EMBL" id="CM000881">
    <property type="protein sequence ID" value="KQK03676.1"/>
    <property type="molecule type" value="Genomic_DNA"/>
</dbReference>
<gene>
    <name evidence="5" type="primary">LOC100840717</name>
    <name evidence="4" type="ORF">BRADI_2g09240v3</name>
</gene>
<dbReference type="FunCoup" id="I1HE20">
    <property type="interactions" value="662"/>
</dbReference>
<dbReference type="RefSeq" id="XP_003566517.1">
    <property type="nucleotide sequence ID" value="XM_003566469.4"/>
</dbReference>
<feature type="compositionally biased region" description="Basic and acidic residues" evidence="1">
    <location>
        <begin position="281"/>
        <end position="292"/>
    </location>
</feature>
<dbReference type="InterPro" id="IPR022059">
    <property type="entry name" value="DUF3615"/>
</dbReference>
<dbReference type="GeneID" id="100840717"/>
<evidence type="ECO:0000313" key="5">
    <source>
        <dbReference type="EnsemblPlants" id="KQK03676"/>
    </source>
</evidence>
<dbReference type="Pfam" id="PF12274">
    <property type="entry name" value="DUF3615"/>
    <property type="match status" value="1"/>
</dbReference>
<dbReference type="Pfam" id="PF20235">
    <property type="entry name" value="PIR2-like_helical"/>
    <property type="match status" value="2"/>
</dbReference>
<keyword evidence="6" id="KW-1185">Reference proteome</keyword>
<organism evidence="5">
    <name type="scientific">Brachypodium distachyon</name>
    <name type="common">Purple false brome</name>
    <name type="synonym">Trachynia distachya</name>
    <dbReference type="NCBI Taxonomy" id="15368"/>
    <lineage>
        <taxon>Eukaryota</taxon>
        <taxon>Viridiplantae</taxon>
        <taxon>Streptophyta</taxon>
        <taxon>Embryophyta</taxon>
        <taxon>Tracheophyta</taxon>
        <taxon>Spermatophyta</taxon>
        <taxon>Magnoliopsida</taxon>
        <taxon>Liliopsida</taxon>
        <taxon>Poales</taxon>
        <taxon>Poaceae</taxon>
        <taxon>BOP clade</taxon>
        <taxon>Pooideae</taxon>
        <taxon>Stipodae</taxon>
        <taxon>Brachypodieae</taxon>
        <taxon>Brachypodium</taxon>
    </lineage>
</organism>
<dbReference type="OrthoDB" id="592160at2759"/>
<evidence type="ECO:0000259" key="2">
    <source>
        <dbReference type="Pfam" id="PF12274"/>
    </source>
</evidence>
<name>I1HE20_BRADI</name>
<dbReference type="eggNOG" id="ENOG502R1GV">
    <property type="taxonomic scope" value="Eukaryota"/>
</dbReference>
<evidence type="ECO:0000256" key="1">
    <source>
        <dbReference type="SAM" id="MobiDB-lite"/>
    </source>
</evidence>
<evidence type="ECO:0000313" key="6">
    <source>
        <dbReference type="Proteomes" id="UP000008810"/>
    </source>
</evidence>
<dbReference type="InterPro" id="IPR046527">
    <property type="entry name" value="PIR2-like_helical"/>
</dbReference>
<reference evidence="5" key="3">
    <citation type="submission" date="2018-08" db="UniProtKB">
        <authorList>
            <consortium name="EnsemblPlants"/>
        </authorList>
    </citation>
    <scope>IDENTIFICATION</scope>
    <source>
        <strain evidence="5">cv. Bd21</strain>
    </source>
</reference>
<sequence length="761" mass="85549">MHGKRDRCIGDGCPPGLTDESLKQDICLLLDQIHGFYKAALDRLPMRAIPSLAPALRKAGICFGFLDPVSNIIANTIAYHDPSPMTGSDNEDDEEDEDEEEEAQEAKELVFSQILTDFDDEDVFEVPLCRHKSPGMTVARRSLDGLVCFLTTHFRYLADTEALRYLRLARADLLTAVRLIERDRNKRRNDELSFTITSLTTKVALECAGVSAVHPEPDVLVKAVLTMASRQIEVAALFSGQYPLSPATVKRLAELLSQGPTASIDLNPSVDLCGRRKKRKRNEEQSTLDLRERKKKKKRNEQPATAAESIDQGSSRADNKRLGSQSTFRHLESLKLLLLGKMRGLYLQALAKLPRDGLRKLHHCSLLKGGYCYGPGDPVSNIILNTIWYGRLFPTHEKFELPFKVDMICTKLLARIECCCVYGLVAFFRTCFPSLTEHEAVWYLFRSDADVWKAIHKAKKHGHTVSVCDKYHKAYKKAALASWHPDPAALVKFATSSLTRESSKLLAIQQGALTNGFVECLAMALPHKSSATKSEEQAKQLKLVSRVLSQNQKRFISLCRKKFKGDQNFFVRKVNAALSNYSKEKGVHYKLHVICGVNPRVPDGSSVCLAKKKFKFEYSHINFLAKTVGPNSAATSPELFFAQCSNSVKEEQARSSWCTPVSDSCMDNVRCFPCEFNGAKIVHPYNETYCGCYEDFKQMAHGMHGTLNEFIISSCDFNADMMCSMPEDWIYFDPNMDSKIAKMTPISNVARELREWGGRIF</sequence>
<protein>
    <submittedName>
        <fullName evidence="4 5">Uncharacterized protein</fullName>
    </submittedName>
</protein>
<dbReference type="PANTHER" id="PTHR33120:SF59">
    <property type="entry name" value="EXPRESSED PROTEIN"/>
    <property type="match status" value="1"/>
</dbReference>
<dbReference type="PANTHER" id="PTHR33120">
    <property type="entry name" value="EXPRESSED PROTEIN-RELATED"/>
    <property type="match status" value="1"/>
</dbReference>
<dbReference type="AlphaFoldDB" id="I1HE20"/>
<feature type="region of interest" description="Disordered" evidence="1">
    <location>
        <begin position="80"/>
        <end position="104"/>
    </location>
</feature>
<feature type="domain" description="DUF3615" evidence="2">
    <location>
        <begin position="574"/>
        <end position="684"/>
    </location>
</feature>
<feature type="domain" description="PIR2-like helical" evidence="3">
    <location>
        <begin position="31"/>
        <end position="181"/>
    </location>
</feature>
<dbReference type="KEGG" id="bdi:100840717"/>
<accession>I1HE20</accession>
<reference evidence="4 5" key="1">
    <citation type="journal article" date="2010" name="Nature">
        <title>Genome sequencing and analysis of the model grass Brachypodium distachyon.</title>
        <authorList>
            <consortium name="International Brachypodium Initiative"/>
        </authorList>
    </citation>
    <scope>NUCLEOTIDE SEQUENCE [LARGE SCALE GENOMIC DNA]</scope>
    <source>
        <strain evidence="4 5">Bd21</strain>
    </source>
</reference>
<feature type="domain" description="PIR2-like helical" evidence="3">
    <location>
        <begin position="341"/>
        <end position="456"/>
    </location>
</feature>
<feature type="compositionally biased region" description="Polar residues" evidence="1">
    <location>
        <begin position="311"/>
        <end position="322"/>
    </location>
</feature>
<evidence type="ECO:0000259" key="3">
    <source>
        <dbReference type="Pfam" id="PF20235"/>
    </source>
</evidence>
<dbReference type="EnsemblPlants" id="KQK03676">
    <property type="protein sequence ID" value="KQK03676"/>
    <property type="gene ID" value="BRADI_2g09240v3"/>
</dbReference>
<reference evidence="4" key="2">
    <citation type="submission" date="2017-06" db="EMBL/GenBank/DDBJ databases">
        <title>WGS assembly of Brachypodium distachyon.</title>
        <authorList>
            <consortium name="The International Brachypodium Initiative"/>
            <person name="Lucas S."/>
            <person name="Harmon-Smith M."/>
            <person name="Lail K."/>
            <person name="Tice H."/>
            <person name="Grimwood J."/>
            <person name="Bruce D."/>
            <person name="Barry K."/>
            <person name="Shu S."/>
            <person name="Lindquist E."/>
            <person name="Wang M."/>
            <person name="Pitluck S."/>
            <person name="Vogel J.P."/>
            <person name="Garvin D.F."/>
            <person name="Mockler T.C."/>
            <person name="Schmutz J."/>
            <person name="Rokhsar D."/>
            <person name="Bevan M.W."/>
        </authorList>
    </citation>
    <scope>NUCLEOTIDE SEQUENCE</scope>
    <source>
        <strain evidence="4">Bd21</strain>
    </source>
</reference>
<dbReference type="HOGENOM" id="CLU_011465_1_1_1"/>
<feature type="compositionally biased region" description="Acidic residues" evidence="1">
    <location>
        <begin position="89"/>
        <end position="103"/>
    </location>
</feature>
<proteinExistence type="predicted"/>
<dbReference type="Proteomes" id="UP000008810">
    <property type="component" value="Chromosome 2"/>
</dbReference>
<evidence type="ECO:0000313" key="4">
    <source>
        <dbReference type="EMBL" id="KQK03676.1"/>
    </source>
</evidence>
<feature type="region of interest" description="Disordered" evidence="1">
    <location>
        <begin position="267"/>
        <end position="322"/>
    </location>
</feature>
<dbReference type="Gramene" id="KQK03676">
    <property type="protein sequence ID" value="KQK03676"/>
    <property type="gene ID" value="BRADI_2g09240v3"/>
</dbReference>
<dbReference type="OMA" id="KIAERNM"/>